<dbReference type="Proteomes" id="UP001161409">
    <property type="component" value="Unassembled WGS sequence"/>
</dbReference>
<name>A0ABQ5U5I8_9PROT</name>
<dbReference type="CDD" id="cd07377">
    <property type="entry name" value="WHTH_GntR"/>
    <property type="match status" value="1"/>
</dbReference>
<dbReference type="EMBL" id="BSNF01000006">
    <property type="protein sequence ID" value="GLQ06651.1"/>
    <property type="molecule type" value="Genomic_DNA"/>
</dbReference>
<proteinExistence type="predicted"/>
<dbReference type="InterPro" id="IPR008920">
    <property type="entry name" value="TF_FadR/GntR_C"/>
</dbReference>
<reference evidence="5" key="1">
    <citation type="journal article" date="2014" name="Int. J. Syst. Evol. Microbiol.">
        <title>Complete genome of a new Firmicutes species belonging to the dominant human colonic microbiota ('Ruminococcus bicirculans') reveals two chromosomes and a selective capacity to utilize plant glucans.</title>
        <authorList>
            <consortium name="NISC Comparative Sequencing Program"/>
            <person name="Wegmann U."/>
            <person name="Louis P."/>
            <person name="Goesmann A."/>
            <person name="Henrissat B."/>
            <person name="Duncan S.H."/>
            <person name="Flint H.J."/>
        </authorList>
    </citation>
    <scope>NUCLEOTIDE SEQUENCE</scope>
    <source>
        <strain evidence="5">NBRC 103408</strain>
    </source>
</reference>
<dbReference type="PROSITE" id="PS50949">
    <property type="entry name" value="HTH_GNTR"/>
    <property type="match status" value="1"/>
</dbReference>
<protein>
    <submittedName>
        <fullName evidence="5">GntR family transcriptional regulator</fullName>
    </submittedName>
</protein>
<dbReference type="Pfam" id="PF07729">
    <property type="entry name" value="FCD"/>
    <property type="match status" value="1"/>
</dbReference>
<keyword evidence="3" id="KW-0804">Transcription</keyword>
<evidence type="ECO:0000256" key="1">
    <source>
        <dbReference type="ARBA" id="ARBA00023015"/>
    </source>
</evidence>
<dbReference type="SMART" id="SM00895">
    <property type="entry name" value="FCD"/>
    <property type="match status" value="1"/>
</dbReference>
<sequence>MFEVCSRGYPETGIHGRVVHELGRDIVGGRFKPGEKLPEEAWMIDRFCGSRTAIREALRVLTAKGLLEARQRYGTSVREKRFWNLLDPDVLSWQALDELDEEAVRNLMEIRVSVAPLVARMVSERSTIDELRAINGACEAMEQAERLGNKHDFFRAAVEFNMCLFEACHNDFIVRLRDAIKLLLEYGYRQTELKRCQPFASSRMYRAVLEKIRKRDANGAELAMQSIIAQATEALEIAFAFERREFRERA</sequence>
<dbReference type="PANTHER" id="PTHR43537">
    <property type="entry name" value="TRANSCRIPTIONAL REGULATOR, GNTR FAMILY"/>
    <property type="match status" value="1"/>
</dbReference>
<comment type="caution">
    <text evidence="5">The sequence shown here is derived from an EMBL/GenBank/DDBJ whole genome shotgun (WGS) entry which is preliminary data.</text>
</comment>
<dbReference type="SUPFAM" id="SSF46785">
    <property type="entry name" value="Winged helix' DNA-binding domain"/>
    <property type="match status" value="1"/>
</dbReference>
<dbReference type="RefSeq" id="WP_169560797.1">
    <property type="nucleotide sequence ID" value="NZ_BSNF01000006.1"/>
</dbReference>
<dbReference type="InterPro" id="IPR036390">
    <property type="entry name" value="WH_DNA-bd_sf"/>
</dbReference>
<accession>A0ABQ5U5I8</accession>
<dbReference type="SMART" id="SM00345">
    <property type="entry name" value="HTH_GNTR"/>
    <property type="match status" value="1"/>
</dbReference>
<evidence type="ECO:0000256" key="3">
    <source>
        <dbReference type="ARBA" id="ARBA00023163"/>
    </source>
</evidence>
<dbReference type="InterPro" id="IPR011711">
    <property type="entry name" value="GntR_C"/>
</dbReference>
<gene>
    <name evidence="5" type="ORF">GCM10007924_18720</name>
</gene>
<dbReference type="SUPFAM" id="SSF48008">
    <property type="entry name" value="GntR ligand-binding domain-like"/>
    <property type="match status" value="1"/>
</dbReference>
<feature type="domain" description="HTH gntR-type" evidence="4">
    <location>
        <begin position="12"/>
        <end position="80"/>
    </location>
</feature>
<keyword evidence="2" id="KW-0238">DNA-binding</keyword>
<evidence type="ECO:0000313" key="5">
    <source>
        <dbReference type="EMBL" id="GLQ06651.1"/>
    </source>
</evidence>
<dbReference type="PANTHER" id="PTHR43537:SF44">
    <property type="entry name" value="GNTR FAMILY REGULATORY PROTEIN"/>
    <property type="match status" value="1"/>
</dbReference>
<keyword evidence="1" id="KW-0805">Transcription regulation</keyword>
<organism evidence="5 6">
    <name type="scientific">Sneathiella chinensis</name>
    <dbReference type="NCBI Taxonomy" id="349750"/>
    <lineage>
        <taxon>Bacteria</taxon>
        <taxon>Pseudomonadati</taxon>
        <taxon>Pseudomonadota</taxon>
        <taxon>Alphaproteobacteria</taxon>
        <taxon>Sneathiellales</taxon>
        <taxon>Sneathiellaceae</taxon>
        <taxon>Sneathiella</taxon>
    </lineage>
</organism>
<dbReference type="Gene3D" id="1.10.10.10">
    <property type="entry name" value="Winged helix-like DNA-binding domain superfamily/Winged helix DNA-binding domain"/>
    <property type="match status" value="1"/>
</dbReference>
<dbReference type="Pfam" id="PF00392">
    <property type="entry name" value="GntR"/>
    <property type="match status" value="1"/>
</dbReference>
<dbReference type="Gene3D" id="1.20.120.530">
    <property type="entry name" value="GntR ligand-binding domain-like"/>
    <property type="match status" value="1"/>
</dbReference>
<evidence type="ECO:0000259" key="4">
    <source>
        <dbReference type="PROSITE" id="PS50949"/>
    </source>
</evidence>
<dbReference type="InterPro" id="IPR036388">
    <property type="entry name" value="WH-like_DNA-bd_sf"/>
</dbReference>
<evidence type="ECO:0000313" key="6">
    <source>
        <dbReference type="Proteomes" id="UP001161409"/>
    </source>
</evidence>
<keyword evidence="6" id="KW-1185">Reference proteome</keyword>
<reference evidence="5" key="2">
    <citation type="submission" date="2023-01" db="EMBL/GenBank/DDBJ databases">
        <title>Draft genome sequence of Sneathiella chinensis strain NBRC 103408.</title>
        <authorList>
            <person name="Sun Q."/>
            <person name="Mori K."/>
        </authorList>
    </citation>
    <scope>NUCLEOTIDE SEQUENCE</scope>
    <source>
        <strain evidence="5">NBRC 103408</strain>
    </source>
</reference>
<evidence type="ECO:0000256" key="2">
    <source>
        <dbReference type="ARBA" id="ARBA00023125"/>
    </source>
</evidence>
<dbReference type="InterPro" id="IPR000524">
    <property type="entry name" value="Tscrpt_reg_HTH_GntR"/>
</dbReference>